<sequence length="71" mass="8187">MTALITALAVALIGGPVMWLLARFDRRNTKQHGQSIDILERLDGKVDRLDAKVDRLDEKIDNHNNDNRRHR</sequence>
<proteinExistence type="predicted"/>
<name>A0A6J5PL94_9CAUD</name>
<feature type="coiled-coil region" evidence="1">
    <location>
        <begin position="39"/>
        <end position="66"/>
    </location>
</feature>
<organism evidence="2">
    <name type="scientific">uncultured Caudovirales phage</name>
    <dbReference type="NCBI Taxonomy" id="2100421"/>
    <lineage>
        <taxon>Viruses</taxon>
        <taxon>Duplodnaviria</taxon>
        <taxon>Heunggongvirae</taxon>
        <taxon>Uroviricota</taxon>
        <taxon>Caudoviricetes</taxon>
        <taxon>Peduoviridae</taxon>
        <taxon>Maltschvirus</taxon>
        <taxon>Maltschvirus maltsch</taxon>
    </lineage>
</organism>
<gene>
    <name evidence="3" type="ORF">UFOVP1266_6</name>
    <name evidence="2" type="ORF">UFOVP876_6</name>
</gene>
<evidence type="ECO:0000256" key="1">
    <source>
        <dbReference type="SAM" id="Coils"/>
    </source>
</evidence>
<reference evidence="2" key="1">
    <citation type="submission" date="2020-05" db="EMBL/GenBank/DDBJ databases">
        <authorList>
            <person name="Chiriac C."/>
            <person name="Salcher M."/>
            <person name="Ghai R."/>
            <person name="Kavagutti S V."/>
        </authorList>
    </citation>
    <scope>NUCLEOTIDE SEQUENCE</scope>
</reference>
<protein>
    <submittedName>
        <fullName evidence="2">Uncharacterized protein</fullName>
    </submittedName>
</protein>
<evidence type="ECO:0000313" key="2">
    <source>
        <dbReference type="EMBL" id="CAB4168384.1"/>
    </source>
</evidence>
<dbReference type="EMBL" id="LR797222">
    <property type="protein sequence ID" value="CAB4194861.1"/>
    <property type="molecule type" value="Genomic_DNA"/>
</dbReference>
<accession>A0A6J5PL94</accession>
<keyword evidence="1" id="KW-0175">Coiled coil</keyword>
<dbReference type="EMBL" id="LR796823">
    <property type="protein sequence ID" value="CAB4168384.1"/>
    <property type="molecule type" value="Genomic_DNA"/>
</dbReference>
<evidence type="ECO:0000313" key="3">
    <source>
        <dbReference type="EMBL" id="CAB4194861.1"/>
    </source>
</evidence>